<dbReference type="Proteomes" id="UP000827976">
    <property type="component" value="Chromosome 13"/>
</dbReference>
<evidence type="ECO:0000313" key="2">
    <source>
        <dbReference type="Proteomes" id="UP000827976"/>
    </source>
</evidence>
<reference evidence="2" key="1">
    <citation type="journal article" date="2022" name="Nat. Commun.">
        <title>Chromosome evolution and the genetic basis of agronomically important traits in greater yam.</title>
        <authorList>
            <person name="Bredeson J.V."/>
            <person name="Lyons J.B."/>
            <person name="Oniyinde I.O."/>
            <person name="Okereke N.R."/>
            <person name="Kolade O."/>
            <person name="Nnabue I."/>
            <person name="Nwadili C.O."/>
            <person name="Hribova E."/>
            <person name="Parker M."/>
            <person name="Nwogha J."/>
            <person name="Shu S."/>
            <person name="Carlson J."/>
            <person name="Kariba R."/>
            <person name="Muthemba S."/>
            <person name="Knop K."/>
            <person name="Barton G.J."/>
            <person name="Sherwood A.V."/>
            <person name="Lopez-Montes A."/>
            <person name="Asiedu R."/>
            <person name="Jamnadass R."/>
            <person name="Muchugi A."/>
            <person name="Goodstein D."/>
            <person name="Egesi C.N."/>
            <person name="Featherston J."/>
            <person name="Asfaw A."/>
            <person name="Simpson G.G."/>
            <person name="Dolezel J."/>
            <person name="Hendre P.S."/>
            <person name="Van Deynze A."/>
            <person name="Kumar P.L."/>
            <person name="Obidiegwu J.E."/>
            <person name="Bhattacharjee R."/>
            <person name="Rokhsar D.S."/>
        </authorList>
    </citation>
    <scope>NUCLEOTIDE SEQUENCE [LARGE SCALE GENOMIC DNA]</scope>
    <source>
        <strain evidence="2">cv. TDa95/00328</strain>
    </source>
</reference>
<keyword evidence="1" id="KW-0418">Kinase</keyword>
<dbReference type="EMBL" id="CM037023">
    <property type="protein sequence ID" value="KAH7665634.1"/>
    <property type="molecule type" value="Genomic_DNA"/>
</dbReference>
<protein>
    <submittedName>
        <fullName evidence="1">Non-specific serine/threonine protein kinase protein</fullName>
        <ecNumber evidence="1">2.7.11.1</ecNumber>
    </submittedName>
</protein>
<dbReference type="EC" id="2.7.11.1" evidence="1"/>
<comment type="caution">
    <text evidence="1">The sequence shown here is derived from an EMBL/GenBank/DDBJ whole genome shotgun (WGS) entry which is preliminary data.</text>
</comment>
<keyword evidence="1" id="KW-0808">Transferase</keyword>
<keyword evidence="1" id="KW-0723">Serine/threonine-protein kinase</keyword>
<organism evidence="1 2">
    <name type="scientific">Dioscorea alata</name>
    <name type="common">Purple yam</name>
    <dbReference type="NCBI Taxonomy" id="55571"/>
    <lineage>
        <taxon>Eukaryota</taxon>
        <taxon>Viridiplantae</taxon>
        <taxon>Streptophyta</taxon>
        <taxon>Embryophyta</taxon>
        <taxon>Tracheophyta</taxon>
        <taxon>Spermatophyta</taxon>
        <taxon>Magnoliopsida</taxon>
        <taxon>Liliopsida</taxon>
        <taxon>Dioscoreales</taxon>
        <taxon>Dioscoreaceae</taxon>
        <taxon>Dioscorea</taxon>
    </lineage>
</organism>
<gene>
    <name evidence="1" type="ORF">IHE45_13G045800</name>
</gene>
<name>A0ACB7UXJ9_DIOAL</name>
<sequence>MGSGAAPKLFISDTSLCFPLFLLMSVCIWSCFHGVQCQSHLPLPKHEVVALRRIFQKLGQKWNFSADPCTVIIRVKSTSDNNVESNVTCGACNRRYCHVTMFAMRSLNLTGSLPDEFASLKHLQVIALTRNYLNGTIPAAWASLPLTKLSLMGNRISGRIPEELGNMTTVVELVLQDNLLEGPIPPSLGKLINLKIFHLSGNNFSGELPKALGNLKNLTELRIDGNPLSGQIPSFIGNWKMLKQLDMEGTSLEGPFPSSFSELEALNVLMVSSLKGGNGEFPPLHNSRQLKTLVLRNLSISGVLPDYLGNMANLELLDLSFNNLTGQIPGSFSNLSNLGNMFLTNNKLTGEIPKWIFTRGQHYDLSYNNFNGSDAPKDYCQIGYVNLVSSYSSTDSNTIASCLRRNNPCPVKPKHHNLFINCGGASLTIGEDEYEGDENIGGASDYHSYDEKWAYSSTGRFVHNVDNEPFIATNLSVLNMLNPELYMTARLSPASLKYYGLCLQNGNYTVKLHFAEIMITADEAYYNVGRRFFDVSIQGEKVLSDFNIAKEANGTGKAIVKTFDAQVSENTLEIHFQWTGQGTSFIPHKSVYGPLISAISVTPNFKPDTDESKLSTGAILGIVAAGCVVIALISTFIWFHQRRKDTENKGAHVDLQGLELQTGYLTLSQIRAATGNFNPENKIGEGGFGPVYKGVLSDGTVIAVKQLSAKSRQGNREFINEIGMISALQHPNLVKLFGCCVERNQLLLIYEYMENNSLANALFGLKNNQLKLDWQTRRRICLGIARGLAYMHEESMLKIVHRDIKATNILLDEDFNAKISDFGLAKLFETDESHVSTRIAGTIGYMAPEYAMRGHLTDKADAYSFGIVVLEIVSGISNANCKQMDFVHLVDWAYVLQEQGDLLGLVDNNLGPNYCEKEALQMLNLALMCTNPSPSLRPKMSTVVSILDGKNYMPVPSIITTDLSGDETVLKASARPSDEVSEN</sequence>
<proteinExistence type="predicted"/>
<evidence type="ECO:0000313" key="1">
    <source>
        <dbReference type="EMBL" id="KAH7665634.1"/>
    </source>
</evidence>
<keyword evidence="2" id="KW-1185">Reference proteome</keyword>
<accession>A0ACB7UXJ9</accession>